<evidence type="ECO:0000313" key="4">
    <source>
        <dbReference type="Proteomes" id="UP000302163"/>
    </source>
</evidence>
<keyword evidence="4" id="KW-1185">Reference proteome</keyword>
<keyword evidence="2" id="KW-0732">Signal</keyword>
<dbReference type="OrthoDB" id="6433631at2"/>
<feature type="region of interest" description="Disordered" evidence="1">
    <location>
        <begin position="31"/>
        <end position="99"/>
    </location>
</feature>
<dbReference type="Gene3D" id="3.10.450.160">
    <property type="entry name" value="inner membrane protein cigr"/>
    <property type="match status" value="1"/>
</dbReference>
<dbReference type="KEGG" id="izh:FEM41_18100"/>
<evidence type="ECO:0008006" key="5">
    <source>
        <dbReference type="Google" id="ProtNLM"/>
    </source>
</evidence>
<accession>A0A4P8YNV7</accession>
<feature type="compositionally biased region" description="Low complexity" evidence="1">
    <location>
        <begin position="61"/>
        <end position="71"/>
    </location>
</feature>
<dbReference type="PROSITE" id="PS51257">
    <property type="entry name" value="PROKAR_LIPOPROTEIN"/>
    <property type="match status" value="1"/>
</dbReference>
<reference evidence="3 4" key="1">
    <citation type="submission" date="2019-05" db="EMBL/GenBank/DDBJ databases">
        <title>Complete genome sequence of Izhakiella calystegiae KSNA2, an endophyte isolated from beach morning glory (Calystegia soldanella).</title>
        <authorList>
            <person name="Jiang L."/>
            <person name="Jeong J.C."/>
            <person name="Kim C.Y."/>
            <person name="Kim D.H."/>
            <person name="Kim S.W."/>
            <person name="Lee j."/>
        </authorList>
    </citation>
    <scope>NUCLEOTIDE SEQUENCE [LARGE SCALE GENOMIC DNA]</scope>
    <source>
        <strain evidence="3 4">KSNA2</strain>
    </source>
</reference>
<dbReference type="Proteomes" id="UP000302163">
    <property type="component" value="Chromosome"/>
</dbReference>
<evidence type="ECO:0000313" key="3">
    <source>
        <dbReference type="EMBL" id="QCT21424.1"/>
    </source>
</evidence>
<dbReference type="NCBIfam" id="NF040487">
    <property type="entry name" value="T3SS_CigR_fam"/>
    <property type="match status" value="1"/>
</dbReference>
<feature type="compositionally biased region" description="Basic and acidic residues" evidence="1">
    <location>
        <begin position="72"/>
        <end position="85"/>
    </location>
</feature>
<protein>
    <recommendedName>
        <fullName evidence="5">Nickel/cobalt transporter regulator</fullName>
    </recommendedName>
</protein>
<feature type="signal peptide" evidence="2">
    <location>
        <begin position="1"/>
        <end position="26"/>
    </location>
</feature>
<dbReference type="RefSeq" id="WP_138097580.1">
    <property type="nucleotide sequence ID" value="NZ_CP040428.1"/>
</dbReference>
<sequence>MNIRRQSALAIILASCFAMLSAPTLANPGNGNGNGNGKGNGNSAFHGNKGNGNPGKGNNGNHGNKGNNGKGNSDKGYDNRGDDYGGHGSRKRGYHPDNISLDISIPDLRRLAVNHGLTGYRSLPPGIAKNLARGKPLPPGIAKKAVPGGMLRDLPYYPGYEWQIAGNDLVLIAASTALVTAVINGVFD</sequence>
<feature type="compositionally biased region" description="Gly residues" evidence="1">
    <location>
        <begin position="49"/>
        <end position="60"/>
    </location>
</feature>
<dbReference type="AlphaFoldDB" id="A0A4P8YNV7"/>
<proteinExistence type="predicted"/>
<dbReference type="EMBL" id="CP040428">
    <property type="protein sequence ID" value="QCT21424.1"/>
    <property type="molecule type" value="Genomic_DNA"/>
</dbReference>
<feature type="compositionally biased region" description="Gly residues" evidence="1">
    <location>
        <begin position="31"/>
        <end position="40"/>
    </location>
</feature>
<gene>
    <name evidence="3" type="ORF">FEM41_18100</name>
</gene>
<feature type="chain" id="PRO_5021000764" description="Nickel/cobalt transporter regulator" evidence="2">
    <location>
        <begin position="27"/>
        <end position="188"/>
    </location>
</feature>
<evidence type="ECO:0000256" key="1">
    <source>
        <dbReference type="SAM" id="MobiDB-lite"/>
    </source>
</evidence>
<evidence type="ECO:0000256" key="2">
    <source>
        <dbReference type="SAM" id="SignalP"/>
    </source>
</evidence>
<organism evidence="3 4">
    <name type="scientific">Jejubacter calystegiae</name>
    <dbReference type="NCBI Taxonomy" id="2579935"/>
    <lineage>
        <taxon>Bacteria</taxon>
        <taxon>Pseudomonadati</taxon>
        <taxon>Pseudomonadota</taxon>
        <taxon>Gammaproteobacteria</taxon>
        <taxon>Enterobacterales</taxon>
        <taxon>Enterobacteriaceae</taxon>
        <taxon>Jejubacter</taxon>
    </lineage>
</organism>
<name>A0A4P8YNV7_9ENTR</name>